<proteinExistence type="predicted"/>
<dbReference type="InterPro" id="IPR011990">
    <property type="entry name" value="TPR-like_helical_dom_sf"/>
</dbReference>
<dbReference type="InterPro" id="IPR010817">
    <property type="entry name" value="HemY_N"/>
</dbReference>
<keyword evidence="4" id="KW-1003">Cell membrane</keyword>
<evidence type="ECO:0000313" key="13">
    <source>
        <dbReference type="Proteomes" id="UP001156215"/>
    </source>
</evidence>
<protein>
    <submittedName>
        <fullName evidence="12">Heme biosynthesis protein HemY</fullName>
    </submittedName>
</protein>
<keyword evidence="5" id="KW-0997">Cell inner membrane</keyword>
<dbReference type="Pfam" id="PF07219">
    <property type="entry name" value="HemY_N"/>
    <property type="match status" value="1"/>
</dbReference>
<gene>
    <name evidence="12" type="ORF">NB640_09880</name>
</gene>
<evidence type="ECO:0000256" key="1">
    <source>
        <dbReference type="ARBA" id="ARBA00002962"/>
    </source>
</evidence>
<dbReference type="InterPro" id="IPR005254">
    <property type="entry name" value="Heme_biosyn_assoc_TPR_pro"/>
</dbReference>
<evidence type="ECO:0000256" key="3">
    <source>
        <dbReference type="ARBA" id="ARBA00004744"/>
    </source>
</evidence>
<reference evidence="12" key="1">
    <citation type="journal article" date="2022" name="Front. Microbiol.">
        <title>New perspectives on an old grouping: The genomic and phenotypic variability of Oxalobacter formigenes and the implications for calcium oxalate stone prevention.</title>
        <authorList>
            <person name="Chmiel J.A."/>
            <person name="Carr C."/>
            <person name="Stuivenberg G.A."/>
            <person name="Venema R."/>
            <person name="Chanyi R.M."/>
            <person name="Al K.F."/>
            <person name="Giguere D."/>
            <person name="Say H."/>
            <person name="Akouris P.P."/>
            <person name="Dominguez Romero S.A."/>
            <person name="Kwong A."/>
            <person name="Tai V."/>
            <person name="Koval S.F."/>
            <person name="Razvi H."/>
            <person name="Bjazevic J."/>
            <person name="Burton J.P."/>
        </authorList>
    </citation>
    <scope>NUCLEOTIDE SEQUENCE</scope>
    <source>
        <strain evidence="12">WoOx3</strain>
    </source>
</reference>
<evidence type="ECO:0000256" key="10">
    <source>
        <dbReference type="SAM" id="Phobius"/>
    </source>
</evidence>
<sequence length="396" mass="44842">MRIFLWFFGLFASAVGLAVLVRYNVSNVVIFFPPYRIDFSLNFFLLILFLFLFVMYLIIRAVDTARRLPAQVTEYRRKKRENEGNRALREAIKALFEGRFVQAEKSAVIAQELPENAGNAALIGARAAHSLSQTARRDAFLASLEKDESFRTARLMTSLEFLVRDHQTRGALEVLNELNASGTRHVQAQRWALKAQQQAKNWDEVLKLVQSLDKHHAIKPVLADRLRELAYADLFVSGSHDAERVRRLWQKVPEADRVRPYIAVRAAKAFTAAGLGDEARDLLATAIQSDFDDRLIHAYREAAAETGTEALLKQIENCETWMQAHPSDPELILTLGALCFKEKLWGKAQNNLDRVIYNQEDRAIAREAHLLLAQLHETLGHAEEAAKHYKASALAA</sequence>
<comment type="function">
    <text evidence="1">Involved in a late step of protoheme IX synthesis.</text>
</comment>
<dbReference type="RefSeq" id="WP_269308541.1">
    <property type="nucleotide sequence ID" value="NZ_CP098242.1"/>
</dbReference>
<evidence type="ECO:0000256" key="4">
    <source>
        <dbReference type="ARBA" id="ARBA00022475"/>
    </source>
</evidence>
<evidence type="ECO:0000256" key="7">
    <source>
        <dbReference type="ARBA" id="ARBA00022989"/>
    </source>
</evidence>
<dbReference type="GO" id="GO:0042168">
    <property type="term" value="P:heme metabolic process"/>
    <property type="evidence" value="ECO:0007669"/>
    <property type="project" value="InterPro"/>
</dbReference>
<dbReference type="Gene3D" id="1.25.40.10">
    <property type="entry name" value="Tetratricopeptide repeat domain"/>
    <property type="match status" value="1"/>
</dbReference>
<name>A0A9E9P2S9_9BURK</name>
<dbReference type="NCBIfam" id="TIGR00540">
    <property type="entry name" value="TPR_hemY_coli"/>
    <property type="match status" value="1"/>
</dbReference>
<organism evidence="12 13">
    <name type="scientific">Oxalobacter vibrioformis</name>
    <dbReference type="NCBI Taxonomy" id="933080"/>
    <lineage>
        <taxon>Bacteria</taxon>
        <taxon>Pseudomonadati</taxon>
        <taxon>Pseudomonadota</taxon>
        <taxon>Betaproteobacteria</taxon>
        <taxon>Burkholderiales</taxon>
        <taxon>Oxalobacteraceae</taxon>
        <taxon>Oxalobacter</taxon>
    </lineage>
</organism>
<evidence type="ECO:0000256" key="9">
    <source>
        <dbReference type="ARBA" id="ARBA00023244"/>
    </source>
</evidence>
<keyword evidence="13" id="KW-1185">Reference proteome</keyword>
<dbReference type="GO" id="GO:0005886">
    <property type="term" value="C:plasma membrane"/>
    <property type="evidence" value="ECO:0007669"/>
    <property type="project" value="UniProtKB-SubCell"/>
</dbReference>
<keyword evidence="6 10" id="KW-0812">Transmembrane</keyword>
<dbReference type="GO" id="GO:0006779">
    <property type="term" value="P:porphyrin-containing compound biosynthetic process"/>
    <property type="evidence" value="ECO:0007669"/>
    <property type="project" value="UniProtKB-KW"/>
</dbReference>
<keyword evidence="7 10" id="KW-1133">Transmembrane helix</keyword>
<feature type="transmembrane region" description="Helical" evidence="10">
    <location>
        <begin position="42"/>
        <end position="59"/>
    </location>
</feature>
<dbReference type="EMBL" id="CP098242">
    <property type="protein sequence ID" value="WAW09540.1"/>
    <property type="molecule type" value="Genomic_DNA"/>
</dbReference>
<evidence type="ECO:0000256" key="6">
    <source>
        <dbReference type="ARBA" id="ARBA00022692"/>
    </source>
</evidence>
<evidence type="ECO:0000259" key="11">
    <source>
        <dbReference type="Pfam" id="PF07219"/>
    </source>
</evidence>
<dbReference type="AlphaFoldDB" id="A0A9E9P2S9"/>
<comment type="pathway">
    <text evidence="3">Porphyrin-containing compound metabolism; protoheme biosynthesis.</text>
</comment>
<comment type="subcellular location">
    <subcellularLocation>
        <location evidence="2">Cell inner membrane</location>
        <topology evidence="2">Multi-pass membrane protein</topology>
    </subcellularLocation>
</comment>
<evidence type="ECO:0000256" key="8">
    <source>
        <dbReference type="ARBA" id="ARBA00023136"/>
    </source>
</evidence>
<accession>A0A9E9P2S9</accession>
<keyword evidence="8 10" id="KW-0472">Membrane</keyword>
<evidence type="ECO:0000256" key="2">
    <source>
        <dbReference type="ARBA" id="ARBA00004429"/>
    </source>
</evidence>
<dbReference type="Proteomes" id="UP001156215">
    <property type="component" value="Chromosome"/>
</dbReference>
<dbReference type="KEGG" id="ovb:NB640_09880"/>
<keyword evidence="9" id="KW-0627">Porphyrin biosynthesis</keyword>
<evidence type="ECO:0000256" key="5">
    <source>
        <dbReference type="ARBA" id="ARBA00022519"/>
    </source>
</evidence>
<feature type="domain" description="HemY N-terminal" evidence="11">
    <location>
        <begin position="27"/>
        <end position="130"/>
    </location>
</feature>
<evidence type="ECO:0000313" key="12">
    <source>
        <dbReference type="EMBL" id="WAW09540.1"/>
    </source>
</evidence>
<dbReference type="SUPFAM" id="SSF48452">
    <property type="entry name" value="TPR-like"/>
    <property type="match status" value="1"/>
</dbReference>